<dbReference type="AlphaFoldDB" id="A0A809E9P1"/>
<name>A0A809E9P1_RALSL</name>
<dbReference type="EMBL" id="CP026092">
    <property type="protein sequence ID" value="AYB56966.1"/>
    <property type="molecule type" value="Genomic_DNA"/>
</dbReference>
<gene>
    <name evidence="2" type="ORF">C2L97_13640</name>
</gene>
<evidence type="ECO:0000313" key="2">
    <source>
        <dbReference type="EMBL" id="AYB56966.1"/>
    </source>
</evidence>
<feature type="region of interest" description="Disordered" evidence="1">
    <location>
        <begin position="1"/>
        <end position="31"/>
    </location>
</feature>
<sequence length="82" mass="9015">MRHRQATSPSSPLRSGGRPCSARSGEAPSRVGLEPAELHSAAQWNLHTLPDRLATLKADPWADYPRTRQSVTADMRRRIGLG</sequence>
<accession>A0A809E9P1</accession>
<protein>
    <submittedName>
        <fullName evidence="2">Uncharacterized protein</fullName>
    </submittedName>
</protein>
<feature type="compositionally biased region" description="Low complexity" evidence="1">
    <location>
        <begin position="8"/>
        <end position="21"/>
    </location>
</feature>
<reference evidence="2" key="1">
    <citation type="submission" date="2018-01" db="EMBL/GenBank/DDBJ databases">
        <title>Complete Genome Sequence of three strains from Ralstonia solanacearum ecotype Moko sequevar IIA-53 from Brazil.</title>
        <authorList>
            <person name="Silva J.R."/>
            <person name="Albuquerque G.M.R."/>
            <person name="Pais A.K.L."/>
            <person name="Silva A.M.F."/>
            <person name="Boiteux M.E.N.F."/>
            <person name="Souza E.B."/>
            <person name="Mariano R.L.R."/>
        </authorList>
    </citation>
    <scope>NUCLEOTIDE SEQUENCE [LARGE SCALE GENOMIC DNA]</scope>
    <source>
        <strain evidence="2">SFC</strain>
    </source>
</reference>
<organism evidence="2">
    <name type="scientific">Ralstonia solanacearum</name>
    <name type="common">Pseudomonas solanacearum</name>
    <dbReference type="NCBI Taxonomy" id="305"/>
    <lineage>
        <taxon>Bacteria</taxon>
        <taxon>Pseudomonadati</taxon>
        <taxon>Pseudomonadota</taxon>
        <taxon>Betaproteobacteria</taxon>
        <taxon>Burkholderiales</taxon>
        <taxon>Burkholderiaceae</taxon>
        <taxon>Ralstonia</taxon>
        <taxon>Ralstonia solanacearum species complex</taxon>
    </lineage>
</organism>
<proteinExistence type="predicted"/>
<evidence type="ECO:0000256" key="1">
    <source>
        <dbReference type="SAM" id="MobiDB-lite"/>
    </source>
</evidence>